<proteinExistence type="evidence at transcript level"/>
<dbReference type="EMBL" id="BT069645">
    <property type="protein sequence ID" value="ACN36542.1"/>
    <property type="molecule type" value="mRNA"/>
</dbReference>
<sequence length="199" mass="20900">MTSHLSCQPERSNSLLYLRPVLLRVIVVDVLARHSVEAVVPAVEGHPDGRDDVAPSLAGVLQRVLQVVQAVCRPGVDELGGEPRRPLPAPVQAVHQTLGEGIDVAEGLEAGEVRPDPGDGDADIGVGGGLLGVERRDRLDAAGLAGADQPALRNLNAELVGLILVRSEALLRLGGGLVRQSAGRGEQRRRRGGEDDAEQ</sequence>
<protein>
    <submittedName>
        <fullName evidence="2">Uncharacterized protein</fullName>
    </submittedName>
</protein>
<feature type="region of interest" description="Disordered" evidence="1">
    <location>
        <begin position="180"/>
        <end position="199"/>
    </location>
</feature>
<reference evidence="2" key="2">
    <citation type="submission" date="2012-06" db="EMBL/GenBank/DDBJ databases">
        <authorList>
            <person name="Yu Y."/>
            <person name="Currie J."/>
            <person name="Lomeli R."/>
            <person name="Angelova A."/>
            <person name="Collura K."/>
            <person name="Wissotski M."/>
            <person name="Campos D."/>
            <person name="Kudrna D."/>
            <person name="Golser W."/>
            <person name="Ashely E."/>
            <person name="Descour A."/>
            <person name="Fernandes J."/>
            <person name="Soderlund C."/>
            <person name="Walbot V."/>
        </authorList>
    </citation>
    <scope>NUCLEOTIDE SEQUENCE</scope>
    <source>
        <strain evidence="2">B73</strain>
    </source>
</reference>
<reference evidence="2" key="1">
    <citation type="journal article" date="2009" name="PLoS Genet.">
        <title>Sequencing, mapping, and analysis of 27,455 maize full-length cDNAs.</title>
        <authorList>
            <person name="Soderlund C."/>
            <person name="Descour A."/>
            <person name="Kudrna D."/>
            <person name="Bomhoff M."/>
            <person name="Boyd L."/>
            <person name="Currie J."/>
            <person name="Angelova A."/>
            <person name="Collura K."/>
            <person name="Wissotski M."/>
            <person name="Ashley E."/>
            <person name="Morrow D."/>
            <person name="Fernandes J."/>
            <person name="Walbot V."/>
            <person name="Yu Y."/>
        </authorList>
    </citation>
    <scope>NUCLEOTIDE SEQUENCE</scope>
    <source>
        <strain evidence="2">B73</strain>
    </source>
</reference>
<accession>C0PMX6</accession>
<evidence type="ECO:0000313" key="2">
    <source>
        <dbReference type="EMBL" id="ACN36542.1"/>
    </source>
</evidence>
<organism evidence="2">
    <name type="scientific">Zea mays</name>
    <name type="common">Maize</name>
    <dbReference type="NCBI Taxonomy" id="4577"/>
    <lineage>
        <taxon>Eukaryota</taxon>
        <taxon>Viridiplantae</taxon>
        <taxon>Streptophyta</taxon>
        <taxon>Embryophyta</taxon>
        <taxon>Tracheophyta</taxon>
        <taxon>Spermatophyta</taxon>
        <taxon>Magnoliopsida</taxon>
        <taxon>Liliopsida</taxon>
        <taxon>Poales</taxon>
        <taxon>Poaceae</taxon>
        <taxon>PACMAD clade</taxon>
        <taxon>Panicoideae</taxon>
        <taxon>Andropogonodae</taxon>
        <taxon>Andropogoneae</taxon>
        <taxon>Tripsacinae</taxon>
        <taxon>Zea</taxon>
    </lineage>
</organism>
<name>C0PMX6_MAIZE</name>
<dbReference type="AlphaFoldDB" id="C0PMX6"/>
<evidence type="ECO:0000256" key="1">
    <source>
        <dbReference type="SAM" id="MobiDB-lite"/>
    </source>
</evidence>